<evidence type="ECO:0000256" key="12">
    <source>
        <dbReference type="SAM" id="MobiDB-lite"/>
    </source>
</evidence>
<dbReference type="SUPFAM" id="SSF56672">
    <property type="entry name" value="DNA/RNA polymerases"/>
    <property type="match status" value="1"/>
</dbReference>
<evidence type="ECO:0000256" key="10">
    <source>
        <dbReference type="ARBA" id="ARBA00022918"/>
    </source>
</evidence>
<keyword evidence="8" id="KW-0694">RNA-binding</keyword>
<keyword evidence="2" id="KW-0808">Transferase</keyword>
<dbReference type="CDD" id="cd01647">
    <property type="entry name" value="RT_LTR"/>
    <property type="match status" value="1"/>
</dbReference>
<dbReference type="CDD" id="cd09274">
    <property type="entry name" value="RNase_HI_RT_Ty3"/>
    <property type="match status" value="1"/>
</dbReference>
<organism evidence="15">
    <name type="scientific">Photinus pyralis</name>
    <name type="common">Common eastern firefly</name>
    <name type="synonym">Lampyris pyralis</name>
    <dbReference type="NCBI Taxonomy" id="7054"/>
    <lineage>
        <taxon>Eukaryota</taxon>
        <taxon>Metazoa</taxon>
        <taxon>Ecdysozoa</taxon>
        <taxon>Arthropoda</taxon>
        <taxon>Hexapoda</taxon>
        <taxon>Insecta</taxon>
        <taxon>Pterygota</taxon>
        <taxon>Neoptera</taxon>
        <taxon>Endopterygota</taxon>
        <taxon>Coleoptera</taxon>
        <taxon>Polyphaga</taxon>
        <taxon>Elateriformia</taxon>
        <taxon>Elateroidea</taxon>
        <taxon>Lampyridae</taxon>
        <taxon>Lampyrinae</taxon>
        <taxon>Photinus</taxon>
    </lineage>
</organism>
<dbReference type="GO" id="GO:0004190">
    <property type="term" value="F:aspartic-type endopeptidase activity"/>
    <property type="evidence" value="ECO:0007669"/>
    <property type="project" value="InterPro"/>
</dbReference>
<evidence type="ECO:0000256" key="8">
    <source>
        <dbReference type="ARBA" id="ARBA00022884"/>
    </source>
</evidence>
<keyword evidence="7" id="KW-0460">Magnesium</keyword>
<evidence type="ECO:0000256" key="9">
    <source>
        <dbReference type="ARBA" id="ARBA00022908"/>
    </source>
</evidence>
<reference evidence="15" key="1">
    <citation type="journal article" date="2016" name="Sci. Rep.">
        <title>Molecular characterization of firefly nuptial gifts: a multi-omics approach sheds light on postcopulatory sexual selection.</title>
        <authorList>
            <person name="Al-Wathiqui N."/>
            <person name="Fallon T.R."/>
            <person name="South A."/>
            <person name="Weng J.K."/>
            <person name="Lewis S.M."/>
        </authorList>
    </citation>
    <scope>NUCLEOTIDE SEQUENCE</scope>
</reference>
<dbReference type="InterPro" id="IPR000477">
    <property type="entry name" value="RT_dom"/>
</dbReference>
<keyword evidence="11" id="KW-0511">Multifunctional enzyme</keyword>
<dbReference type="PROSITE" id="PS00141">
    <property type="entry name" value="ASP_PROTEASE"/>
    <property type="match status" value="1"/>
</dbReference>
<keyword evidence="3" id="KW-0548">Nucleotidyltransferase</keyword>
<evidence type="ECO:0000256" key="5">
    <source>
        <dbReference type="ARBA" id="ARBA00022759"/>
    </source>
</evidence>
<dbReference type="InterPro" id="IPR043502">
    <property type="entry name" value="DNA/RNA_pol_sf"/>
</dbReference>
<name>A0A1Y1L2Y9_PHOPY</name>
<dbReference type="EC" id="2.7.7.49" evidence="1"/>
<dbReference type="GO" id="GO:0015074">
    <property type="term" value="P:DNA integration"/>
    <property type="evidence" value="ECO:0007669"/>
    <property type="project" value="UniProtKB-KW"/>
</dbReference>
<dbReference type="EMBL" id="GEZM01068139">
    <property type="protein sequence ID" value="JAV67152.1"/>
    <property type="molecule type" value="Transcribed_RNA"/>
</dbReference>
<evidence type="ECO:0000313" key="15">
    <source>
        <dbReference type="EMBL" id="JAV67148.1"/>
    </source>
</evidence>
<dbReference type="InterPro" id="IPR001995">
    <property type="entry name" value="Peptidase_A2_cat"/>
</dbReference>
<evidence type="ECO:0000256" key="7">
    <source>
        <dbReference type="ARBA" id="ARBA00022842"/>
    </source>
</evidence>
<dbReference type="EMBL" id="GEZM01068143">
    <property type="protein sequence ID" value="JAV67148.1"/>
    <property type="molecule type" value="Transcribed_RNA"/>
</dbReference>
<dbReference type="InterPro" id="IPR050951">
    <property type="entry name" value="Retrovirus_Pol_polyprotein"/>
</dbReference>
<evidence type="ECO:0000259" key="14">
    <source>
        <dbReference type="PROSITE" id="PS50878"/>
    </source>
</evidence>
<dbReference type="Gene3D" id="2.40.70.10">
    <property type="entry name" value="Acid Proteases"/>
    <property type="match status" value="1"/>
</dbReference>
<dbReference type="GO" id="GO:0004519">
    <property type="term" value="F:endonuclease activity"/>
    <property type="evidence" value="ECO:0007669"/>
    <property type="project" value="UniProtKB-KW"/>
</dbReference>
<feature type="domain" description="Reverse transcriptase" evidence="14">
    <location>
        <begin position="722"/>
        <end position="905"/>
    </location>
</feature>
<dbReference type="Pfam" id="PF17919">
    <property type="entry name" value="RT_RNaseH_2"/>
    <property type="match status" value="1"/>
</dbReference>
<dbReference type="FunFam" id="3.30.70.270:FF:000020">
    <property type="entry name" value="Transposon Tf2-6 polyprotein-like Protein"/>
    <property type="match status" value="1"/>
</dbReference>
<protein>
    <recommendedName>
        <fullName evidence="1">RNA-directed DNA polymerase</fullName>
        <ecNumber evidence="1">2.7.7.49</ecNumber>
    </recommendedName>
</protein>
<dbReference type="InterPro" id="IPR018061">
    <property type="entry name" value="Retropepsins"/>
</dbReference>
<evidence type="ECO:0000256" key="6">
    <source>
        <dbReference type="ARBA" id="ARBA00022801"/>
    </source>
</evidence>
<dbReference type="FunFam" id="3.10.20.370:FF:000001">
    <property type="entry name" value="Retrovirus-related Pol polyprotein from transposon 17.6-like protein"/>
    <property type="match status" value="1"/>
</dbReference>
<dbReference type="EMBL" id="GEZM01068140">
    <property type="protein sequence ID" value="JAV67150.1"/>
    <property type="molecule type" value="Transcribed_RNA"/>
</dbReference>
<evidence type="ECO:0000256" key="3">
    <source>
        <dbReference type="ARBA" id="ARBA00022695"/>
    </source>
</evidence>
<dbReference type="GO" id="GO:0003723">
    <property type="term" value="F:RNA binding"/>
    <property type="evidence" value="ECO:0007669"/>
    <property type="project" value="UniProtKB-KW"/>
</dbReference>
<dbReference type="PROSITE" id="PS50878">
    <property type="entry name" value="RT_POL"/>
    <property type="match status" value="1"/>
</dbReference>
<dbReference type="Pfam" id="PF00078">
    <property type="entry name" value="RVT_1"/>
    <property type="match status" value="1"/>
</dbReference>
<dbReference type="InterPro" id="IPR001969">
    <property type="entry name" value="Aspartic_peptidase_AS"/>
</dbReference>
<dbReference type="SUPFAM" id="SSF50630">
    <property type="entry name" value="Acid proteases"/>
    <property type="match status" value="1"/>
</dbReference>
<sequence>MSGLWEDIQNKLLQIKTEHNNQAKRAIKTQVPKQQIVRTEIAENLIKLFNEFVQLVNSYWLRFTPEHKAWIQKAFDQLRDRTIQAFAKLDFNYLVPLVPTERINKSVTQIIDIDLDGNNETDELPLNNVTLEDTMPLSLTEFFTLADKLLPKSFNGDAPELVSFVDALELLKANSEGHNENALKFVKTRLTGKARLAVTADVADLDGVITVLKKRCQCEKSHVVEAKLANIKQNGKDATAFTNQVNDLAANLLSMYISEGVRADTAENFVKNRALKTLIGNAKSDRTRVVMEAGNFDSLQDAITKFITVETDAPQASNIFYANSFRGNFRGTYNGHRGYSQHNNRGAYNRRGRYIRRNMNQSQGRVDFRPHNTYHNNRGRGRNFGNRAENIRTYQSENSQHPHLQQGGGTINKLLQISIILFKFFFLKINAVGATSSFLVDTGADISVIKISKISQNYPKYPKKCTIHGVTASTIQSTFAITTNIFLDVDNRVEHEVEHEFHIVSDDFPIPADGILGRDFLTRYKCIIDYDEWSLSVKLEYPNKSLRLPMQGGPEKDCLVFPAWSEVTREVTLNSSFQNAFIPGQRVAEGVYTQKTIVSGSKVLITFINTNLHEVTIKNLRLEAEDLNNYDIYTLKNKNGDRNSELLGLLNSNVPSFVAKDLTKLCQEYSDIFALKSDKLLTCNNFYKQSLRTLDNQPVYVKNYRTPQAQKAEINRQVEKLLESDVIEPSVSSYNSPVLLVPKKSLNGEKRWRMVVDFRQVNKKLIADRFPLPRIEDILDQLGRAKWFSVLDLMSGFHQILLEEDSRDITSFTVDAGTFRFKRLPFGLSVSPNSFQRMMHIAFASLSPERAFMYMDDLIVIGCSEKHHLKNLQSVFEVCRKFCLKLNPEKCQFFRKDVTYLGHHITDRGILPDKSKFDIIKNYPRPQNPDTTKRFVAFCNYYRRFIQNFASLTYCLNKLTRKNAIFNWTTDCENSFQNLKNALMQPPILQYPRFDKPFVITTDAAKFACGAVLSQVKDGIDLPIAYASRAFTKGELNKSTIEKELAAIHWAILHFQPYVYGRKFTIRSDHKPLVYLFSMKNPSSKLTRMRLDLEEFDFHIEYVKGNDNVVADALSRIDVEQLKEIQSSQTQILAVQTRSRLRKNNTVVSENTEQNVEGNLTENFPKIYEVIENFEASHLPKLIFKLDTPYPKMQIIMNNNKKRARVNINIDSCITTEILALEQVISRLEKVAGEQGINKLQLELNSQIFNYVPLSNFKIVANDTLHNLQIVLTKPIQKVFDATEKQALITRFHRDPILGGHCGQKRMLSKLRSYFFWNSMRKDVVKFIKACHECQVNKAKPKNVEPLCITPSPLKAFDIVIIDTIGPFPKTSSGNVYAVTLECELTKYVIMQPCQIKKQKH</sequence>
<dbReference type="PANTHER" id="PTHR37984:SF5">
    <property type="entry name" value="PROTEIN NYNRIN-LIKE"/>
    <property type="match status" value="1"/>
</dbReference>
<feature type="region of interest" description="Disordered" evidence="12">
    <location>
        <begin position="365"/>
        <end position="386"/>
    </location>
</feature>
<keyword evidence="4" id="KW-0540">Nuclease</keyword>
<keyword evidence="10" id="KW-0695">RNA-directed DNA polymerase</keyword>
<keyword evidence="5" id="KW-0255">Endonuclease</keyword>
<keyword evidence="6" id="KW-0378">Hydrolase</keyword>
<accession>A0A1Y1L2Y9</accession>
<dbReference type="Gene3D" id="3.10.20.370">
    <property type="match status" value="1"/>
</dbReference>
<dbReference type="InterPro" id="IPR021109">
    <property type="entry name" value="Peptidase_aspartic_dom_sf"/>
</dbReference>
<dbReference type="InterPro" id="IPR043128">
    <property type="entry name" value="Rev_trsase/Diguanyl_cyclase"/>
</dbReference>
<dbReference type="PROSITE" id="PS50175">
    <property type="entry name" value="ASP_PROT_RETROV"/>
    <property type="match status" value="1"/>
</dbReference>
<dbReference type="GO" id="GO:0006508">
    <property type="term" value="P:proteolysis"/>
    <property type="evidence" value="ECO:0007669"/>
    <property type="project" value="InterPro"/>
</dbReference>
<feature type="domain" description="Peptidase A2" evidence="13">
    <location>
        <begin position="436"/>
        <end position="520"/>
    </location>
</feature>
<keyword evidence="9" id="KW-0229">DNA integration</keyword>
<dbReference type="EMBL" id="GEZM01068141">
    <property type="protein sequence ID" value="JAV67149.1"/>
    <property type="molecule type" value="Transcribed_RNA"/>
</dbReference>
<evidence type="ECO:0000256" key="1">
    <source>
        <dbReference type="ARBA" id="ARBA00012493"/>
    </source>
</evidence>
<proteinExistence type="predicted"/>
<evidence type="ECO:0000256" key="4">
    <source>
        <dbReference type="ARBA" id="ARBA00022722"/>
    </source>
</evidence>
<dbReference type="InterPro" id="IPR041577">
    <property type="entry name" value="RT_RNaseH_2"/>
</dbReference>
<dbReference type="Gene3D" id="3.10.10.10">
    <property type="entry name" value="HIV Type 1 Reverse Transcriptase, subunit A, domain 1"/>
    <property type="match status" value="1"/>
</dbReference>
<dbReference type="Gene3D" id="1.10.340.70">
    <property type="match status" value="1"/>
</dbReference>
<dbReference type="Gene3D" id="3.30.70.270">
    <property type="match status" value="2"/>
</dbReference>
<dbReference type="EMBL" id="GEZM01068138">
    <property type="protein sequence ID" value="JAV67153.1"/>
    <property type="molecule type" value="Transcribed_RNA"/>
</dbReference>
<dbReference type="Pfam" id="PF17921">
    <property type="entry name" value="Integrase_H2C2"/>
    <property type="match status" value="1"/>
</dbReference>
<dbReference type="InterPro" id="IPR041588">
    <property type="entry name" value="Integrase_H2C2"/>
</dbReference>
<evidence type="ECO:0000259" key="13">
    <source>
        <dbReference type="PROSITE" id="PS50175"/>
    </source>
</evidence>
<dbReference type="Pfam" id="PF00077">
    <property type="entry name" value="RVP"/>
    <property type="match status" value="1"/>
</dbReference>
<evidence type="ECO:0000256" key="2">
    <source>
        <dbReference type="ARBA" id="ARBA00022679"/>
    </source>
</evidence>
<dbReference type="PANTHER" id="PTHR37984">
    <property type="entry name" value="PROTEIN CBG26694"/>
    <property type="match status" value="1"/>
</dbReference>
<dbReference type="GO" id="GO:0003964">
    <property type="term" value="F:RNA-directed DNA polymerase activity"/>
    <property type="evidence" value="ECO:0007669"/>
    <property type="project" value="UniProtKB-KW"/>
</dbReference>
<evidence type="ECO:0000256" key="11">
    <source>
        <dbReference type="ARBA" id="ARBA00023268"/>
    </source>
</evidence>